<dbReference type="NCBIfam" id="TIGR03284">
    <property type="entry name" value="thym_sym"/>
    <property type="match status" value="1"/>
</dbReference>
<feature type="binding site" evidence="4">
    <location>
        <position position="274"/>
    </location>
    <ligand>
        <name>(6R)-5,10-methylene-5,6,7,8-tetrahydrofolate</name>
        <dbReference type="ChEBI" id="CHEBI:15636"/>
    </ligand>
</feature>
<comment type="caution">
    <text evidence="6">The sequence shown here is derived from an EMBL/GenBank/DDBJ whole genome shotgun (WGS) entry which is preliminary data.</text>
</comment>
<comment type="caution">
    <text evidence="4">Lacks conserved residue(s) required for the propagation of feature annotation.</text>
</comment>
<dbReference type="InterPro" id="IPR045097">
    <property type="entry name" value="Thymidate_synth/dCMP_Mease"/>
</dbReference>
<dbReference type="GO" id="GO:0006231">
    <property type="term" value="P:dTMP biosynthetic process"/>
    <property type="evidence" value="ECO:0007669"/>
    <property type="project" value="UniProtKB-UniRule"/>
</dbReference>
<evidence type="ECO:0000256" key="1">
    <source>
        <dbReference type="ARBA" id="ARBA00011947"/>
    </source>
</evidence>
<dbReference type="Gene3D" id="3.30.572.10">
    <property type="entry name" value="Thymidylate synthase/dCMP hydroxymethylase domain"/>
    <property type="match status" value="1"/>
</dbReference>
<dbReference type="PANTHER" id="PTHR11548">
    <property type="entry name" value="THYMIDYLATE SYNTHASE 1"/>
    <property type="match status" value="1"/>
</dbReference>
<dbReference type="Pfam" id="PF00303">
    <property type="entry name" value="Thymidylat_synt"/>
    <property type="match status" value="1"/>
</dbReference>
<dbReference type="GO" id="GO:0004799">
    <property type="term" value="F:thymidylate synthase activity"/>
    <property type="evidence" value="ECO:0007669"/>
    <property type="project" value="UniProtKB-UniRule"/>
</dbReference>
<dbReference type="GO" id="GO:0032259">
    <property type="term" value="P:methylation"/>
    <property type="evidence" value="ECO:0007669"/>
    <property type="project" value="UniProtKB-KW"/>
</dbReference>
<keyword evidence="2 4" id="KW-0489">Methyltransferase</keyword>
<dbReference type="UniPathway" id="UPA00575"/>
<feature type="binding site" evidence="4">
    <location>
        <position position="180"/>
    </location>
    <ligand>
        <name>(6R)-5,10-methylene-5,6,7,8-tetrahydrofolate</name>
        <dbReference type="ChEBI" id="CHEBI:15636"/>
    </ligand>
</feature>
<comment type="subcellular location">
    <subcellularLocation>
        <location evidence="4">Cytoplasm</location>
    </subcellularLocation>
</comment>
<feature type="binding site" evidence="4">
    <location>
        <begin position="137"/>
        <end position="138"/>
    </location>
    <ligand>
        <name>dUMP</name>
        <dbReference type="ChEBI" id="CHEBI:246422"/>
        <note>ligand shared between dimeric partners</note>
    </ligand>
</feature>
<evidence type="ECO:0000256" key="3">
    <source>
        <dbReference type="ARBA" id="ARBA00022679"/>
    </source>
</evidence>
<dbReference type="InterPro" id="IPR000398">
    <property type="entry name" value="Thymidylate_synthase"/>
</dbReference>
<dbReference type="CDD" id="cd00351">
    <property type="entry name" value="TS_Pyrimidine_HMase"/>
    <property type="match status" value="1"/>
</dbReference>
<gene>
    <name evidence="4" type="primary">thyA</name>
    <name evidence="6" type="ORF">A2610_03510</name>
</gene>
<reference evidence="6 7" key="1">
    <citation type="journal article" date="2016" name="Nat. Commun.">
        <title>Thousands of microbial genomes shed light on interconnected biogeochemical processes in an aquifer system.</title>
        <authorList>
            <person name="Anantharaman K."/>
            <person name="Brown C.T."/>
            <person name="Hug L.A."/>
            <person name="Sharon I."/>
            <person name="Castelle C.J."/>
            <person name="Probst A.J."/>
            <person name="Thomas B.C."/>
            <person name="Singh A."/>
            <person name="Wilkins M.J."/>
            <person name="Karaoz U."/>
            <person name="Brodie E.L."/>
            <person name="Williams K.H."/>
            <person name="Hubbard S.S."/>
            <person name="Banfield J.F."/>
        </authorList>
    </citation>
    <scope>NUCLEOTIDE SEQUENCE [LARGE SCALE GENOMIC DNA]</scope>
</reference>
<feature type="binding site" description="in other chain" evidence="4">
    <location>
        <begin position="218"/>
        <end position="220"/>
    </location>
    <ligand>
        <name>dUMP</name>
        <dbReference type="ChEBI" id="CHEBI:246422"/>
        <note>ligand shared between dimeric partners</note>
    </ligand>
</feature>
<evidence type="ECO:0000256" key="2">
    <source>
        <dbReference type="ARBA" id="ARBA00022603"/>
    </source>
</evidence>
<keyword evidence="4" id="KW-0545">Nucleotide biosynthesis</keyword>
<organism evidence="6 7">
    <name type="scientific">Candidatus Wolfebacteria bacterium RIFOXYD1_FULL_48_65</name>
    <dbReference type="NCBI Taxonomy" id="1802561"/>
    <lineage>
        <taxon>Bacteria</taxon>
        <taxon>Candidatus Wolfeibacteriota</taxon>
    </lineage>
</organism>
<comment type="similarity">
    <text evidence="4">Belongs to the thymidylate synthase family. Bacterial-type ThyA subfamily.</text>
</comment>
<dbReference type="EMBL" id="MGIV01000009">
    <property type="protein sequence ID" value="OGM95261.1"/>
    <property type="molecule type" value="Genomic_DNA"/>
</dbReference>
<feature type="binding site" description="in other chain" evidence="4">
    <location>
        <begin position="177"/>
        <end position="180"/>
    </location>
    <ligand>
        <name>dUMP</name>
        <dbReference type="ChEBI" id="CHEBI:246422"/>
        <note>ligand shared between dimeric partners</note>
    </ligand>
</feature>
<evidence type="ECO:0000259" key="5">
    <source>
        <dbReference type="Pfam" id="PF00303"/>
    </source>
</evidence>
<dbReference type="SUPFAM" id="SSF55831">
    <property type="entry name" value="Thymidylate synthase/dCMP hydroxymethylase"/>
    <property type="match status" value="1"/>
</dbReference>
<dbReference type="PRINTS" id="PR00108">
    <property type="entry name" value="THYMDSNTHASE"/>
</dbReference>
<dbReference type="InterPro" id="IPR036926">
    <property type="entry name" value="Thymidate_synth/dCMP_Mease_sf"/>
</dbReference>
<comment type="function">
    <text evidence="4">Catalyzes the reductive methylation of 2'-deoxyuridine-5'-monophosphate (dUMP) to 2'-deoxythymidine-5'-monophosphate (dTMP) while utilizing 5,10-methylenetetrahydrofolate (mTHF) as the methyl donor and reductant in the reaction, yielding dihydrofolate (DHF) as a by-product. This enzymatic reaction provides an intracellular de novo source of dTMP, an essential precursor for DNA biosynthesis.</text>
</comment>
<dbReference type="InterPro" id="IPR023451">
    <property type="entry name" value="Thymidate_synth/dCMP_Mease_dom"/>
</dbReference>
<proteinExistence type="inferred from homology"/>
<dbReference type="GO" id="GO:0005829">
    <property type="term" value="C:cytosol"/>
    <property type="evidence" value="ECO:0007669"/>
    <property type="project" value="TreeGrafter"/>
</dbReference>
<dbReference type="GO" id="GO:0006235">
    <property type="term" value="P:dTTP biosynthetic process"/>
    <property type="evidence" value="ECO:0007669"/>
    <property type="project" value="UniProtKB-UniRule"/>
</dbReference>
<dbReference type="PANTHER" id="PTHR11548:SF1">
    <property type="entry name" value="THYMIDYLATE SYNTHASE 1"/>
    <property type="match status" value="1"/>
</dbReference>
<evidence type="ECO:0000313" key="7">
    <source>
        <dbReference type="Proteomes" id="UP000179057"/>
    </source>
</evidence>
<name>A0A1F8E355_9BACT</name>
<comment type="catalytic activity">
    <reaction evidence="4">
        <text>dUMP + (6R)-5,10-methylene-5,6,7,8-tetrahydrofolate = 7,8-dihydrofolate + dTMP</text>
        <dbReference type="Rhea" id="RHEA:12104"/>
        <dbReference type="ChEBI" id="CHEBI:15636"/>
        <dbReference type="ChEBI" id="CHEBI:57451"/>
        <dbReference type="ChEBI" id="CHEBI:63528"/>
        <dbReference type="ChEBI" id="CHEBI:246422"/>
        <dbReference type="EC" id="2.1.1.45"/>
    </reaction>
</comment>
<accession>A0A1F8E355</accession>
<dbReference type="HAMAP" id="MF_00008">
    <property type="entry name" value="Thymidy_synth_bact"/>
    <property type="match status" value="1"/>
</dbReference>
<keyword evidence="3 4" id="KW-0808">Transferase</keyword>
<dbReference type="NCBIfam" id="NF002497">
    <property type="entry name" value="PRK01827.1-3"/>
    <property type="match status" value="1"/>
</dbReference>
<protein>
    <recommendedName>
        <fullName evidence="1 4">Thymidylate synthase</fullName>
        <shortName evidence="4">TS</shortName>
        <shortName evidence="4">TSase</shortName>
        <ecNumber evidence="1 4">2.1.1.45</ecNumber>
    </recommendedName>
</protein>
<dbReference type="AlphaFoldDB" id="A0A1F8E355"/>
<evidence type="ECO:0000256" key="4">
    <source>
        <dbReference type="HAMAP-Rule" id="MF_00008"/>
    </source>
</evidence>
<comment type="pathway">
    <text evidence="4">Pyrimidine metabolism; dTTP biosynthesis.</text>
</comment>
<dbReference type="Proteomes" id="UP000179057">
    <property type="component" value="Unassembled WGS sequence"/>
</dbReference>
<evidence type="ECO:0000313" key="6">
    <source>
        <dbReference type="EMBL" id="OGM95261.1"/>
    </source>
</evidence>
<dbReference type="EC" id="2.1.1.45" evidence="1 4"/>
<keyword evidence="4" id="KW-0963">Cytoplasm</keyword>
<feature type="active site" description="Nucleophile" evidence="4">
    <location>
        <position position="157"/>
    </location>
</feature>
<feature type="domain" description="Thymidylate synthase/dCMP hydroxymethylase" evidence="5">
    <location>
        <begin position="3"/>
        <end position="274"/>
    </location>
</feature>
<sequence>MLQYQEMLRRILETGQRKGDPHGVGNIAVCGHHMRFDVSDRFPLITTRSLAKSFKAAVVELLWYLSGESRVDFLHKHGVHLWDQWATPEICAQYGLEPGDLGRIYGPQWIRWRTSSGGEINQIKNVIADLKRFPDSRRHVVTAWNPQDVDGVFVAPCHCFFKFFHAQGKLSLHLFQRSADAPVGVPFDIAEYAMFLRMVAQVVGMEVGEFVYDTSDTHIYLNQIEQTRELLTREPRPLPRIEINPDVKDIFAFRPEDFALLDYDPHPAMKIPVAT</sequence>
<comment type="subunit">
    <text evidence="4">Homodimer.</text>
</comment>